<organism evidence="1">
    <name type="scientific">freshwater metagenome</name>
    <dbReference type="NCBI Taxonomy" id="449393"/>
    <lineage>
        <taxon>unclassified sequences</taxon>
        <taxon>metagenomes</taxon>
        <taxon>ecological metagenomes</taxon>
    </lineage>
</organism>
<evidence type="ECO:0000313" key="1">
    <source>
        <dbReference type="EMBL" id="CAB4802279.1"/>
    </source>
</evidence>
<name>A0A6J6Y0K9_9ZZZZ</name>
<proteinExistence type="predicted"/>
<reference evidence="1" key="1">
    <citation type="submission" date="2020-05" db="EMBL/GenBank/DDBJ databases">
        <authorList>
            <person name="Chiriac C."/>
            <person name="Salcher M."/>
            <person name="Ghai R."/>
            <person name="Kavagutti S V."/>
        </authorList>
    </citation>
    <scope>NUCLEOTIDE SEQUENCE</scope>
</reference>
<protein>
    <submittedName>
        <fullName evidence="1">Unannotated protein</fullName>
    </submittedName>
</protein>
<accession>A0A6J6Y0K9</accession>
<dbReference type="EMBL" id="CAFAAP010000077">
    <property type="protein sequence ID" value="CAB4802279.1"/>
    <property type="molecule type" value="Genomic_DNA"/>
</dbReference>
<dbReference type="AlphaFoldDB" id="A0A6J6Y0K9"/>
<gene>
    <name evidence="1" type="ORF">UFOPK3026_00618</name>
</gene>
<sequence>MASLASRLTANGTNSLFSARQTISATTSPARSWASRVLAPKCGVTTTLSSSNNGEDLVGSVTKTSIAAPAIVPLPKACAKSDSLMIPPRATLIILNDGLANASILVSIKFTVCLFFGKCIVKMSDCAITSSIDIISTFSSRARSAEINGSNAMIRISKASARCATSAPIRPRPNMPRVLEASSIPSHLLRSQRP</sequence>